<accession>X1V5G5</accession>
<reference evidence="1" key="1">
    <citation type="journal article" date="2014" name="Front. Microbiol.">
        <title>High frequency of phylogenetically diverse reductive dehalogenase-homologous genes in deep subseafloor sedimentary metagenomes.</title>
        <authorList>
            <person name="Kawai M."/>
            <person name="Futagami T."/>
            <person name="Toyoda A."/>
            <person name="Takaki Y."/>
            <person name="Nishi S."/>
            <person name="Hori S."/>
            <person name="Arai W."/>
            <person name="Tsubouchi T."/>
            <person name="Morono Y."/>
            <person name="Uchiyama I."/>
            <person name="Ito T."/>
            <person name="Fujiyama A."/>
            <person name="Inagaki F."/>
            <person name="Takami H."/>
        </authorList>
    </citation>
    <scope>NUCLEOTIDE SEQUENCE</scope>
    <source>
        <strain evidence="1">Expedition CK06-06</strain>
    </source>
</reference>
<dbReference type="AlphaFoldDB" id="X1V5G5"/>
<organism evidence="1">
    <name type="scientific">marine sediment metagenome</name>
    <dbReference type="NCBI Taxonomy" id="412755"/>
    <lineage>
        <taxon>unclassified sequences</taxon>
        <taxon>metagenomes</taxon>
        <taxon>ecological metagenomes</taxon>
    </lineage>
</organism>
<dbReference type="EMBL" id="BARW01036223">
    <property type="protein sequence ID" value="GAJ24949.1"/>
    <property type="molecule type" value="Genomic_DNA"/>
</dbReference>
<feature type="non-terminal residue" evidence="1">
    <location>
        <position position="1"/>
    </location>
</feature>
<evidence type="ECO:0000313" key="1">
    <source>
        <dbReference type="EMBL" id="GAJ24949.1"/>
    </source>
</evidence>
<proteinExistence type="predicted"/>
<comment type="caution">
    <text evidence="1">The sequence shown here is derived from an EMBL/GenBank/DDBJ whole genome shotgun (WGS) entry which is preliminary data.</text>
</comment>
<sequence length="40" mass="4668">LILKVSQKKFQTYSLNTLFNNNLTVVFYYTIKISAGVHFI</sequence>
<name>X1V5G5_9ZZZZ</name>
<protein>
    <submittedName>
        <fullName evidence="1">Uncharacterized protein</fullName>
    </submittedName>
</protein>
<gene>
    <name evidence="1" type="ORF">S12H4_56289</name>
</gene>